<keyword evidence="3" id="KW-1185">Reference proteome</keyword>
<dbReference type="EMBL" id="JAPDHZ010000002">
    <property type="protein sequence ID" value="MDG0789963.1"/>
    <property type="molecule type" value="Genomic_DNA"/>
</dbReference>
<reference evidence="2 3" key="1">
    <citation type="submission" date="2022-10" db="EMBL/GenBank/DDBJ databases">
        <title>Comparative genomic analysis of Cohnella hashimotonis sp. nov., isolated from the International Space Station.</title>
        <authorList>
            <person name="Simpson A."/>
            <person name="Venkateswaran K."/>
        </authorList>
    </citation>
    <scope>NUCLEOTIDE SEQUENCE [LARGE SCALE GENOMIC DNA]</scope>
    <source>
        <strain evidence="2 3">DSM 18997</strain>
    </source>
</reference>
<evidence type="ECO:0000313" key="3">
    <source>
        <dbReference type="Proteomes" id="UP001153387"/>
    </source>
</evidence>
<organism evidence="2 3">
    <name type="scientific">Cohnella ginsengisoli</name>
    <dbReference type="NCBI Taxonomy" id="425004"/>
    <lineage>
        <taxon>Bacteria</taxon>
        <taxon>Bacillati</taxon>
        <taxon>Bacillota</taxon>
        <taxon>Bacilli</taxon>
        <taxon>Bacillales</taxon>
        <taxon>Paenibacillaceae</taxon>
        <taxon>Cohnella</taxon>
    </lineage>
</organism>
<dbReference type="PANTHER" id="PTHR43236">
    <property type="entry name" value="ANTITOXIN HIGA1"/>
    <property type="match status" value="1"/>
</dbReference>
<proteinExistence type="predicted"/>
<comment type="caution">
    <text evidence="2">The sequence shown here is derived from an EMBL/GenBank/DDBJ whole genome shotgun (WGS) entry which is preliminary data.</text>
</comment>
<name>A0A9X4QKS1_9BACL</name>
<dbReference type="InterPro" id="IPR010359">
    <property type="entry name" value="IrrE_HExxH"/>
</dbReference>
<feature type="domain" description="IrrE N-terminal-like" evidence="1">
    <location>
        <begin position="30"/>
        <end position="171"/>
    </location>
</feature>
<dbReference type="PANTHER" id="PTHR43236:SF2">
    <property type="entry name" value="BLL0069 PROTEIN"/>
    <property type="match status" value="1"/>
</dbReference>
<dbReference type="InterPro" id="IPR052345">
    <property type="entry name" value="Rad_response_metalloprotease"/>
</dbReference>
<protein>
    <submittedName>
        <fullName evidence="2">ImmA/IrrE family metallo-endopeptidase</fullName>
    </submittedName>
</protein>
<accession>A0A9X4QKS1</accession>
<dbReference type="Pfam" id="PF06114">
    <property type="entry name" value="Peptidase_M78"/>
    <property type="match status" value="1"/>
</dbReference>
<evidence type="ECO:0000313" key="2">
    <source>
        <dbReference type="EMBL" id="MDG0789963.1"/>
    </source>
</evidence>
<dbReference type="Proteomes" id="UP001153387">
    <property type="component" value="Unassembled WGS sequence"/>
</dbReference>
<evidence type="ECO:0000259" key="1">
    <source>
        <dbReference type="Pfam" id="PF06114"/>
    </source>
</evidence>
<sequence>MNLKRAERKAYWLLDEMNISAPSVPVEKIAEDLNIKLVYEKLEKDLSGFLFKDDTSEESFIFINEGHSINRKRFTIAHELGHYLLHSDKQDEAHIDRGFTINFRSPLSSKAVNPKEIEANAFAAALLMPEELIIEEIQKKIKDGIDLVESIELKEIAKKFEVSEQALCFRLGKLGYL</sequence>
<dbReference type="RefSeq" id="WP_277563849.1">
    <property type="nucleotide sequence ID" value="NZ_JAPDHZ010000002.1"/>
</dbReference>
<gene>
    <name evidence="2" type="ORF">OMP38_03165</name>
</gene>
<dbReference type="AlphaFoldDB" id="A0A9X4QKS1"/>
<dbReference type="Gene3D" id="1.10.10.2910">
    <property type="match status" value="1"/>
</dbReference>